<dbReference type="InterPro" id="IPR009006">
    <property type="entry name" value="Ala_racemase/Decarboxylase_C"/>
</dbReference>
<keyword evidence="5" id="KW-1133">Transmembrane helix</keyword>
<feature type="active site" description="Proton acceptor; specific for L-alanine" evidence="4">
    <location>
        <position position="604"/>
    </location>
</feature>
<dbReference type="Gene3D" id="2.40.37.10">
    <property type="entry name" value="Lyase, Ornithine Decarboxylase, Chain A, domain 1"/>
    <property type="match status" value="1"/>
</dbReference>
<feature type="transmembrane region" description="Helical" evidence="5">
    <location>
        <begin position="145"/>
        <end position="166"/>
    </location>
</feature>
<feature type="transmembrane region" description="Helical" evidence="5">
    <location>
        <begin position="217"/>
        <end position="234"/>
    </location>
</feature>
<dbReference type="EMBL" id="JAPQES010000003">
    <property type="protein sequence ID" value="MCY6371197.1"/>
    <property type="molecule type" value="Genomic_DNA"/>
</dbReference>
<feature type="modified residue" description="N6-(pyridoxal phosphate)lysine" evidence="4">
    <location>
        <position position="377"/>
    </location>
</feature>
<dbReference type="InterPro" id="IPR029066">
    <property type="entry name" value="PLP-binding_barrel"/>
</dbReference>
<dbReference type="InterPro" id="IPR002656">
    <property type="entry name" value="Acyl_transf_3_dom"/>
</dbReference>
<dbReference type="PIRSF" id="PIRSF036464">
    <property type="entry name" value="Ser_ala_racem"/>
    <property type="match status" value="1"/>
</dbReference>
<feature type="transmembrane region" description="Helical" evidence="5">
    <location>
        <begin position="275"/>
        <end position="301"/>
    </location>
</feature>
<dbReference type="InterPro" id="IPR011248">
    <property type="entry name" value="Serine/alanine_racemase"/>
</dbReference>
<dbReference type="SMART" id="SM01005">
    <property type="entry name" value="Ala_racemase_C"/>
    <property type="match status" value="1"/>
</dbReference>
<dbReference type="InterPro" id="IPR000821">
    <property type="entry name" value="Ala_racemase"/>
</dbReference>
<dbReference type="SUPFAM" id="SSF50621">
    <property type="entry name" value="Alanine racemase C-terminal domain-like"/>
    <property type="match status" value="1"/>
</dbReference>
<dbReference type="Pfam" id="PF00842">
    <property type="entry name" value="Ala_racemase_C"/>
    <property type="match status" value="1"/>
</dbReference>
<dbReference type="NCBIfam" id="TIGR00492">
    <property type="entry name" value="alr"/>
    <property type="match status" value="1"/>
</dbReference>
<dbReference type="SUPFAM" id="SSF51419">
    <property type="entry name" value="PLP-binding barrel"/>
    <property type="match status" value="1"/>
</dbReference>
<evidence type="ECO:0000256" key="1">
    <source>
        <dbReference type="ARBA" id="ARBA00001933"/>
    </source>
</evidence>
<dbReference type="InterPro" id="IPR020622">
    <property type="entry name" value="Ala_racemase_pyridoxalP-BS"/>
</dbReference>
<dbReference type="PROSITE" id="PS00395">
    <property type="entry name" value="ALANINE_RACEMASE"/>
    <property type="match status" value="1"/>
</dbReference>
<feature type="binding site" evidence="4">
    <location>
        <position position="653"/>
    </location>
    <ligand>
        <name>substrate</name>
    </ligand>
</feature>
<dbReference type="RefSeq" id="WP_268050056.1">
    <property type="nucleotide sequence ID" value="NZ_JAPQES010000003.1"/>
</dbReference>
<keyword evidence="3 4" id="KW-0413">Isomerase</keyword>
<feature type="domain" description="Alanine racemase C-terminal" evidence="6">
    <location>
        <begin position="583"/>
        <end position="712"/>
    </location>
</feature>
<accession>A0ABT4CQ62</accession>
<protein>
    <recommendedName>
        <fullName evidence="4">Alanine racemase</fullName>
        <ecNumber evidence="4">5.1.1.1</ecNumber>
    </recommendedName>
</protein>
<evidence type="ECO:0000313" key="7">
    <source>
        <dbReference type="EMBL" id="MCY6371197.1"/>
    </source>
</evidence>
<feature type="binding site" evidence="4">
    <location>
        <position position="471"/>
    </location>
    <ligand>
        <name>substrate</name>
    </ligand>
</feature>
<keyword evidence="5" id="KW-0812">Transmembrane</keyword>
<comment type="catalytic activity">
    <reaction evidence="4">
        <text>L-alanine = D-alanine</text>
        <dbReference type="Rhea" id="RHEA:20249"/>
        <dbReference type="ChEBI" id="CHEBI:57416"/>
        <dbReference type="ChEBI" id="CHEBI:57972"/>
        <dbReference type="EC" id="5.1.1.1"/>
    </reaction>
</comment>
<reference evidence="7" key="1">
    <citation type="submission" date="2022-12" db="EMBL/GenBank/DDBJ databases">
        <authorList>
            <person name="Wang J."/>
        </authorList>
    </citation>
    <scope>NUCLEOTIDE SEQUENCE</scope>
    <source>
        <strain evidence="7">HY-42-06</strain>
    </source>
</reference>
<feature type="transmembrane region" description="Helical" evidence="5">
    <location>
        <begin position="80"/>
        <end position="99"/>
    </location>
</feature>
<dbReference type="HAMAP" id="MF_01201">
    <property type="entry name" value="Ala_racemase"/>
    <property type="match status" value="1"/>
</dbReference>
<feature type="active site" description="Proton acceptor; specific for D-alanine" evidence="4">
    <location>
        <position position="377"/>
    </location>
</feature>
<comment type="caution">
    <text evidence="7">The sequence shown here is derived from an EMBL/GenBank/DDBJ whole genome shotgun (WGS) entry which is preliminary data.</text>
</comment>
<keyword evidence="5" id="KW-0472">Membrane</keyword>
<gene>
    <name evidence="7" type="primary">vanT</name>
    <name evidence="7" type="ORF">OXH55_11175</name>
</gene>
<evidence type="ECO:0000256" key="3">
    <source>
        <dbReference type="ARBA" id="ARBA00023235"/>
    </source>
</evidence>
<dbReference type="Gene3D" id="3.20.20.10">
    <property type="entry name" value="Alanine racemase"/>
    <property type="match status" value="1"/>
</dbReference>
<organism evidence="7 8">
    <name type="scientific">Clostridium ganghwense</name>
    <dbReference type="NCBI Taxonomy" id="312089"/>
    <lineage>
        <taxon>Bacteria</taxon>
        <taxon>Bacillati</taxon>
        <taxon>Bacillota</taxon>
        <taxon>Clostridia</taxon>
        <taxon>Eubacteriales</taxon>
        <taxon>Clostridiaceae</taxon>
        <taxon>Clostridium</taxon>
    </lineage>
</organism>
<dbReference type="InterPro" id="IPR001608">
    <property type="entry name" value="Ala_racemase_N"/>
</dbReference>
<feature type="transmembrane region" description="Helical" evidence="5">
    <location>
        <begin position="39"/>
        <end position="60"/>
    </location>
</feature>
<comment type="similarity">
    <text evidence="4">Belongs to the alanine racemase family.</text>
</comment>
<dbReference type="InterPro" id="IPR011079">
    <property type="entry name" value="Ala_racemase_C"/>
</dbReference>
<evidence type="ECO:0000313" key="8">
    <source>
        <dbReference type="Proteomes" id="UP001079657"/>
    </source>
</evidence>
<keyword evidence="2 4" id="KW-0663">Pyridoxal phosphate</keyword>
<sequence length="712" mass="80298">MKKQETYTGIDYFRIIVAFLIVANHTSPLSTYSETADFILTRIIARIAVPFFFMTSGFFLISKYSHNTNKLKTFIKRTTLIYCVAIAIYIPLNIYNKYFTMDNLLPNIVKDIVFDGTLYHLWYLPAAIIGAAIAWFFVKKIGLKWALGITAFLYVVGIFGDSYYGVAEQIPVLKSFYGYLFELFDYTRNGIFFAPVFFVLGGIISNKTIHTSLKNNFIGFAITFSLMIAEGVFLHNLDLQRHDSMYIMLVPCMFFLFSVLTFWKGHRVSTLRTSAMIIYIIHPMMIVAVRMVAKILGLQAFLIDNSLIHFIAVSIVSVTVSILFLILQKHIKVKRRTTSKLDLDRSWIEVDLDNLRHNVDVLQKAMPTDCELMAVIKAEAYGHGSIAVSSCLNQIGIKAFAVATIDEGIELRKYGIQGIILILGYTSPTRAKELHKYDLTQTVIDFNYAVSLNKQGYDIKVHIKIDTGMHRLGFSKNDVLKVVRIFKAKHLNVCGIYTHLCVADSLDTEDVHFTHIQIKTFYALLEELSKKDIKLPKIHIQSSYGLLNYPEIDCDYARIGIALYGILSSYGDETKLKLDLRPVLSLKSQVVLIREINEGESVGYARAFIAKRDSRIAVLPIGYADGFPRNLSCGNGNVLIHGYRVPIIGRICMDQLIVDITDVPNVNIGDTATLIGKDGQAEICVTEVAENVDSITNELLSRMGSRLKIINL</sequence>
<dbReference type="Pfam" id="PF01757">
    <property type="entry name" value="Acyl_transf_3"/>
    <property type="match status" value="1"/>
</dbReference>
<dbReference type="EC" id="5.1.1.1" evidence="4"/>
<dbReference type="PRINTS" id="PR00992">
    <property type="entry name" value="ALARACEMASE"/>
</dbReference>
<dbReference type="Pfam" id="PF01168">
    <property type="entry name" value="Ala_racemase_N"/>
    <property type="match status" value="1"/>
</dbReference>
<dbReference type="Proteomes" id="UP001079657">
    <property type="component" value="Unassembled WGS sequence"/>
</dbReference>
<feature type="transmembrane region" description="Helical" evidence="5">
    <location>
        <begin position="246"/>
        <end position="263"/>
    </location>
</feature>
<feature type="transmembrane region" description="Helical" evidence="5">
    <location>
        <begin position="307"/>
        <end position="327"/>
    </location>
</feature>
<feature type="transmembrane region" description="Helical" evidence="5">
    <location>
        <begin position="186"/>
        <end position="205"/>
    </location>
</feature>
<evidence type="ECO:0000256" key="5">
    <source>
        <dbReference type="SAM" id="Phobius"/>
    </source>
</evidence>
<dbReference type="NCBIfam" id="NF033131">
    <property type="entry name" value="vanT-G-Cterm"/>
    <property type="match status" value="1"/>
</dbReference>
<dbReference type="PANTHER" id="PTHR30511:SF0">
    <property type="entry name" value="ALANINE RACEMASE, CATABOLIC-RELATED"/>
    <property type="match status" value="1"/>
</dbReference>
<name>A0ABT4CQ62_9CLOT</name>
<evidence type="ECO:0000259" key="6">
    <source>
        <dbReference type="SMART" id="SM01005"/>
    </source>
</evidence>
<proteinExistence type="inferred from homology"/>
<feature type="transmembrane region" description="Helical" evidence="5">
    <location>
        <begin position="119"/>
        <end position="138"/>
    </location>
</feature>
<dbReference type="PANTHER" id="PTHR30511">
    <property type="entry name" value="ALANINE RACEMASE"/>
    <property type="match status" value="1"/>
</dbReference>
<feature type="transmembrane region" description="Helical" evidence="5">
    <location>
        <begin position="12"/>
        <end position="33"/>
    </location>
</feature>
<comment type="cofactor">
    <cofactor evidence="1 4">
        <name>pyridoxal 5'-phosphate</name>
        <dbReference type="ChEBI" id="CHEBI:597326"/>
    </cofactor>
</comment>
<evidence type="ECO:0000256" key="2">
    <source>
        <dbReference type="ARBA" id="ARBA00022898"/>
    </source>
</evidence>
<comment type="function">
    <text evidence="4">Catalyzes the interconversion of L-alanine and D-alanine. May also act on other amino acids.</text>
</comment>
<evidence type="ECO:0000256" key="4">
    <source>
        <dbReference type="HAMAP-Rule" id="MF_01201"/>
    </source>
</evidence>
<comment type="pathway">
    <text evidence="4">Amino-acid biosynthesis; D-alanine biosynthesis; D-alanine from L-alanine: step 1/1.</text>
</comment>
<keyword evidence="8" id="KW-1185">Reference proteome</keyword>